<dbReference type="SUPFAM" id="SSF51556">
    <property type="entry name" value="Metallo-dependent hydrolases"/>
    <property type="match status" value="1"/>
</dbReference>
<reference evidence="12 13" key="1">
    <citation type="submission" date="2018-04" db="EMBL/GenBank/DDBJ databases">
        <title>The genome of golden apple snail Pomacea canaliculata provides insight into stress tolerance and invasive adaptation.</title>
        <authorList>
            <person name="Liu C."/>
            <person name="Liu B."/>
            <person name="Ren Y."/>
            <person name="Zhang Y."/>
            <person name="Wang H."/>
            <person name="Li S."/>
            <person name="Jiang F."/>
            <person name="Yin L."/>
            <person name="Zhang G."/>
            <person name="Qian W."/>
            <person name="Fan W."/>
        </authorList>
    </citation>
    <scope>NUCLEOTIDE SEQUENCE [LARGE SCALE GENOMIC DNA]</scope>
    <source>
        <strain evidence="12">SZHN2017</strain>
        <tissue evidence="12">Muscle</tissue>
    </source>
</reference>
<feature type="chain" id="PRO_5015649956" description="adenosine deaminase" evidence="10">
    <location>
        <begin position="30"/>
        <end position="440"/>
    </location>
</feature>
<dbReference type="PANTHER" id="PTHR11409:SF39">
    <property type="entry name" value="ADENOSINE DEAMINASE 2"/>
    <property type="match status" value="1"/>
</dbReference>
<evidence type="ECO:0000256" key="3">
    <source>
        <dbReference type="ARBA" id="ARBA00006083"/>
    </source>
</evidence>
<protein>
    <recommendedName>
        <fullName evidence="4">adenosine deaminase</fullName>
        <ecNumber evidence="4">3.5.4.4</ecNumber>
    </recommendedName>
</protein>
<dbReference type="NCBIfam" id="TIGR01431">
    <property type="entry name" value="adm_rel"/>
    <property type="match status" value="1"/>
</dbReference>
<keyword evidence="8" id="KW-0378">Hydrolase</keyword>
<dbReference type="STRING" id="400727.A0A2T7PJH0"/>
<evidence type="ECO:0000256" key="6">
    <source>
        <dbReference type="ARBA" id="ARBA00022723"/>
    </source>
</evidence>
<dbReference type="GO" id="GO:0004000">
    <property type="term" value="F:adenosine deaminase activity"/>
    <property type="evidence" value="ECO:0007669"/>
    <property type="project" value="InterPro"/>
</dbReference>
<keyword evidence="7 10" id="KW-0732">Signal</keyword>
<dbReference type="PANTHER" id="PTHR11409">
    <property type="entry name" value="ADENOSINE DEAMINASE"/>
    <property type="match status" value="1"/>
</dbReference>
<evidence type="ECO:0000256" key="2">
    <source>
        <dbReference type="ARBA" id="ARBA00004613"/>
    </source>
</evidence>
<keyword evidence="13" id="KW-1185">Reference proteome</keyword>
<keyword evidence="5" id="KW-0964">Secreted</keyword>
<gene>
    <name evidence="12" type="ORF">C0Q70_04794</name>
</gene>
<feature type="signal peptide" evidence="10">
    <location>
        <begin position="1"/>
        <end position="29"/>
    </location>
</feature>
<dbReference type="InterPro" id="IPR006330">
    <property type="entry name" value="Ado/ade_deaminase"/>
</dbReference>
<organism evidence="12 13">
    <name type="scientific">Pomacea canaliculata</name>
    <name type="common">Golden apple snail</name>
    <dbReference type="NCBI Taxonomy" id="400727"/>
    <lineage>
        <taxon>Eukaryota</taxon>
        <taxon>Metazoa</taxon>
        <taxon>Spiralia</taxon>
        <taxon>Lophotrochozoa</taxon>
        <taxon>Mollusca</taxon>
        <taxon>Gastropoda</taxon>
        <taxon>Caenogastropoda</taxon>
        <taxon>Architaenioglossa</taxon>
        <taxon>Ampullarioidea</taxon>
        <taxon>Ampullariidae</taxon>
        <taxon>Pomacea</taxon>
    </lineage>
</organism>
<comment type="cofactor">
    <cofactor evidence="1">
        <name>Zn(2+)</name>
        <dbReference type="ChEBI" id="CHEBI:29105"/>
    </cofactor>
</comment>
<dbReference type="OrthoDB" id="7202371at2759"/>
<evidence type="ECO:0000256" key="10">
    <source>
        <dbReference type="SAM" id="SignalP"/>
    </source>
</evidence>
<evidence type="ECO:0000256" key="5">
    <source>
        <dbReference type="ARBA" id="ARBA00022525"/>
    </source>
</evidence>
<evidence type="ECO:0000256" key="7">
    <source>
        <dbReference type="ARBA" id="ARBA00022729"/>
    </source>
</evidence>
<evidence type="ECO:0000256" key="4">
    <source>
        <dbReference type="ARBA" id="ARBA00012784"/>
    </source>
</evidence>
<dbReference type="GO" id="GO:0006154">
    <property type="term" value="P:adenosine catabolic process"/>
    <property type="evidence" value="ECO:0007669"/>
    <property type="project" value="InterPro"/>
</dbReference>
<evidence type="ECO:0000313" key="13">
    <source>
        <dbReference type="Proteomes" id="UP000245119"/>
    </source>
</evidence>
<dbReference type="EMBL" id="PZQS01000003">
    <property type="protein sequence ID" value="PVD33537.1"/>
    <property type="molecule type" value="Genomic_DNA"/>
</dbReference>
<comment type="catalytic activity">
    <reaction evidence="9">
        <text>adenosine + H2O + H(+) = inosine + NH4(+)</text>
        <dbReference type="Rhea" id="RHEA:24408"/>
        <dbReference type="ChEBI" id="CHEBI:15377"/>
        <dbReference type="ChEBI" id="CHEBI:15378"/>
        <dbReference type="ChEBI" id="CHEBI:16335"/>
        <dbReference type="ChEBI" id="CHEBI:17596"/>
        <dbReference type="ChEBI" id="CHEBI:28938"/>
        <dbReference type="EC" id="3.5.4.4"/>
    </reaction>
</comment>
<dbReference type="InterPro" id="IPR032466">
    <property type="entry name" value="Metal_Hydrolase"/>
</dbReference>
<dbReference type="InterPro" id="IPR001365">
    <property type="entry name" value="A_deaminase_dom"/>
</dbReference>
<feature type="non-terminal residue" evidence="12">
    <location>
        <position position="440"/>
    </location>
</feature>
<evidence type="ECO:0000313" key="12">
    <source>
        <dbReference type="EMBL" id="PVD33537.1"/>
    </source>
</evidence>
<evidence type="ECO:0000256" key="1">
    <source>
        <dbReference type="ARBA" id="ARBA00001947"/>
    </source>
</evidence>
<dbReference type="GO" id="GO:0046103">
    <property type="term" value="P:inosine biosynthetic process"/>
    <property type="evidence" value="ECO:0007669"/>
    <property type="project" value="TreeGrafter"/>
</dbReference>
<dbReference type="Gene3D" id="3.20.20.140">
    <property type="entry name" value="Metal-dependent hydrolases"/>
    <property type="match status" value="1"/>
</dbReference>
<dbReference type="GO" id="GO:0046872">
    <property type="term" value="F:metal ion binding"/>
    <property type="evidence" value="ECO:0007669"/>
    <property type="project" value="UniProtKB-KW"/>
</dbReference>
<comment type="caution">
    <text evidence="12">The sequence shown here is derived from an EMBL/GenBank/DDBJ whole genome shotgun (WGS) entry which is preliminary data.</text>
</comment>
<dbReference type="EC" id="3.5.4.4" evidence="4"/>
<dbReference type="Proteomes" id="UP000245119">
    <property type="component" value="Linkage Group LG3"/>
</dbReference>
<dbReference type="InterPro" id="IPR006331">
    <property type="entry name" value="ADGF"/>
</dbReference>
<evidence type="ECO:0000256" key="8">
    <source>
        <dbReference type="ARBA" id="ARBA00022801"/>
    </source>
</evidence>
<evidence type="ECO:0000259" key="11">
    <source>
        <dbReference type="Pfam" id="PF00962"/>
    </source>
</evidence>
<evidence type="ECO:0000256" key="9">
    <source>
        <dbReference type="ARBA" id="ARBA00047764"/>
    </source>
</evidence>
<dbReference type="Pfam" id="PF00962">
    <property type="entry name" value="A_deaminase"/>
    <property type="match status" value="1"/>
</dbReference>
<dbReference type="FunFam" id="3.20.20.140:FF:000017">
    <property type="entry name" value="Adenosine deaminase 2"/>
    <property type="match status" value="1"/>
</dbReference>
<comment type="similarity">
    <text evidence="3">Belongs to the metallo-dependent hydrolases superfamily. Adenosine and AMP deaminases family. ADGF subfamily.</text>
</comment>
<accession>A0A2T7PJH0</accession>
<dbReference type="AlphaFoldDB" id="A0A2T7PJH0"/>
<dbReference type="GO" id="GO:0005615">
    <property type="term" value="C:extracellular space"/>
    <property type="evidence" value="ECO:0007669"/>
    <property type="project" value="InterPro"/>
</dbReference>
<comment type="subcellular location">
    <subcellularLocation>
        <location evidence="2">Secreted</location>
    </subcellularLocation>
</comment>
<name>A0A2T7PJH0_POMCA</name>
<proteinExistence type="inferred from homology"/>
<feature type="domain" description="Adenosine deaminase" evidence="11">
    <location>
        <begin position="159"/>
        <end position="436"/>
    </location>
</feature>
<keyword evidence="6" id="KW-0479">Metal-binding</keyword>
<sequence length="440" mass="49897">MSTSSPPNHFLPNWGLACCLLLLGSVVVAMPTRRDLQRRKVLQDQEMSLWVGGSGEGLNDREKLVDKLIVEEKKRLITSARLNKAPFPPRDNFFLSRAEMETTTAFKVIREMPKDCTWRLVSEYRQRSEDAEAFDQRLHANLTLLAASRDVHAAYPNSDAAWEEFTAYFRKIEGLMLYAPVFQDYLYEGLRQFREDGVQYLEIRALLPQVYELDGKTHDKATVLGIYKKVINQFVADFPDFTGARIINIAVRFKEKSLMLEDIKQAAALYQSDPGFMVGFDLVGHEDPLNPLSYYFEELQYPSQQNPPIQLPYFFHAGETNWEGTAVDYNLLDAILLGTKRIGHGYALLKHPVLMEKAKEMNIAVELNPISNQILKLVDDLRNHPGAVLIANGFPVVISSDDPVVWGALPLTHDFYVTFMTMMGADMGLATLKKLALNSL</sequence>